<dbReference type="PRINTS" id="PR00039">
    <property type="entry name" value="HTHLYSR"/>
</dbReference>
<dbReference type="GO" id="GO:0003677">
    <property type="term" value="F:DNA binding"/>
    <property type="evidence" value="ECO:0007669"/>
    <property type="project" value="UniProtKB-KW"/>
</dbReference>
<dbReference type="OrthoDB" id="9789529at2"/>
<dbReference type="InterPro" id="IPR036390">
    <property type="entry name" value="WH_DNA-bd_sf"/>
</dbReference>
<name>A0A211ZHT0_9PROT</name>
<dbReference type="InterPro" id="IPR036388">
    <property type="entry name" value="WH-like_DNA-bd_sf"/>
</dbReference>
<keyword evidence="2" id="KW-0805">Transcription regulation</keyword>
<dbReference type="SUPFAM" id="SSF53850">
    <property type="entry name" value="Periplasmic binding protein-like II"/>
    <property type="match status" value="1"/>
</dbReference>
<evidence type="ECO:0000256" key="3">
    <source>
        <dbReference type="ARBA" id="ARBA00023125"/>
    </source>
</evidence>
<comment type="similarity">
    <text evidence="1">Belongs to the LysR transcriptional regulatory family.</text>
</comment>
<evidence type="ECO:0000256" key="4">
    <source>
        <dbReference type="ARBA" id="ARBA00023163"/>
    </source>
</evidence>
<dbReference type="Pfam" id="PF03466">
    <property type="entry name" value="LysR_substrate"/>
    <property type="match status" value="1"/>
</dbReference>
<dbReference type="Gene3D" id="1.10.10.10">
    <property type="entry name" value="Winged helix-like DNA-binding domain superfamily/Winged helix DNA-binding domain"/>
    <property type="match status" value="1"/>
</dbReference>
<proteinExistence type="inferred from homology"/>
<dbReference type="PANTHER" id="PTHR30579:SF7">
    <property type="entry name" value="HTH-TYPE TRANSCRIPTIONAL REGULATOR LRHA-RELATED"/>
    <property type="match status" value="1"/>
</dbReference>
<dbReference type="GO" id="GO:0003700">
    <property type="term" value="F:DNA-binding transcription factor activity"/>
    <property type="evidence" value="ECO:0007669"/>
    <property type="project" value="InterPro"/>
</dbReference>
<keyword evidence="3" id="KW-0238">DNA-binding</keyword>
<dbReference type="Gene3D" id="3.40.190.10">
    <property type="entry name" value="Periplasmic binding protein-like II"/>
    <property type="match status" value="2"/>
</dbReference>
<comment type="caution">
    <text evidence="6">The sequence shown here is derived from an EMBL/GenBank/DDBJ whole genome shotgun (WGS) entry which is preliminary data.</text>
</comment>
<keyword evidence="7" id="KW-1185">Reference proteome</keyword>
<evidence type="ECO:0000313" key="6">
    <source>
        <dbReference type="EMBL" id="OWJ64746.1"/>
    </source>
</evidence>
<keyword evidence="4" id="KW-0804">Transcription</keyword>
<evidence type="ECO:0000313" key="7">
    <source>
        <dbReference type="Proteomes" id="UP000196655"/>
    </source>
</evidence>
<gene>
    <name evidence="6" type="ORF">BWR60_22925</name>
</gene>
<reference evidence="7" key="1">
    <citation type="submission" date="2017-05" db="EMBL/GenBank/DDBJ databases">
        <authorList>
            <person name="Macchi M."/>
            <person name="Festa S."/>
            <person name="Coppotelli B.M."/>
            <person name="Morelli I.S."/>
        </authorList>
    </citation>
    <scope>NUCLEOTIDE SEQUENCE [LARGE SCALE GENOMIC DNA]</scope>
    <source>
        <strain evidence="7">I</strain>
    </source>
</reference>
<dbReference type="PANTHER" id="PTHR30579">
    <property type="entry name" value="TRANSCRIPTIONAL REGULATOR"/>
    <property type="match status" value="1"/>
</dbReference>
<organism evidence="6 7">
    <name type="scientific">Inquilinus limosus</name>
    <dbReference type="NCBI Taxonomy" id="171674"/>
    <lineage>
        <taxon>Bacteria</taxon>
        <taxon>Pseudomonadati</taxon>
        <taxon>Pseudomonadota</taxon>
        <taxon>Alphaproteobacteria</taxon>
        <taxon>Rhodospirillales</taxon>
        <taxon>Rhodospirillaceae</taxon>
        <taxon>Inquilinus</taxon>
    </lineage>
</organism>
<accession>A0A211ZHT0</accession>
<dbReference type="PROSITE" id="PS50931">
    <property type="entry name" value="HTH_LYSR"/>
    <property type="match status" value="1"/>
</dbReference>
<feature type="domain" description="HTH lysR-type" evidence="5">
    <location>
        <begin position="5"/>
        <end position="62"/>
    </location>
</feature>
<dbReference type="Pfam" id="PF00126">
    <property type="entry name" value="HTH_1"/>
    <property type="match status" value="1"/>
</dbReference>
<dbReference type="STRING" id="1122125.GCA_000423185_00383"/>
<dbReference type="InterPro" id="IPR000847">
    <property type="entry name" value="LysR_HTH_N"/>
</dbReference>
<evidence type="ECO:0000256" key="1">
    <source>
        <dbReference type="ARBA" id="ARBA00009437"/>
    </source>
</evidence>
<dbReference type="InterPro" id="IPR050176">
    <property type="entry name" value="LTTR"/>
</dbReference>
<sequence length="289" mass="31059">MNGRLDLDVLRTLVAIAEGGSFSLAASRVGRTQSAVSMQVRRLEEAVGKRLFDRSSRQVRLTPAGESLLGHARRMLRLEEEAWAALVEPDLRGRVQLGIPDDYAYSLLPPILSRFAATHPQVEVELICEQTTFLDRRLAAGEVDLAVVTRGPGRDGELLRREPLVWFGSPDHDPQAEAPLPVALYEPGCVARGVTLEALAAAQRPYRIAYSSPSLVGLLAVVRAGLAVAVVVGCSLPEGMRVLGERDGLPPLPSLEIGLAWGARPRTPAAARLAEQIHDAVGRPEALAA</sequence>
<evidence type="ECO:0000256" key="2">
    <source>
        <dbReference type="ARBA" id="ARBA00023015"/>
    </source>
</evidence>
<dbReference type="RefSeq" id="WP_088153350.1">
    <property type="nucleotide sequence ID" value="NZ_NHON01000050.1"/>
</dbReference>
<dbReference type="InterPro" id="IPR005119">
    <property type="entry name" value="LysR_subst-bd"/>
</dbReference>
<dbReference type="EMBL" id="NHON01000050">
    <property type="protein sequence ID" value="OWJ64746.1"/>
    <property type="molecule type" value="Genomic_DNA"/>
</dbReference>
<evidence type="ECO:0000259" key="5">
    <source>
        <dbReference type="PROSITE" id="PS50931"/>
    </source>
</evidence>
<dbReference type="AlphaFoldDB" id="A0A211ZHT0"/>
<dbReference type="SUPFAM" id="SSF46785">
    <property type="entry name" value="Winged helix' DNA-binding domain"/>
    <property type="match status" value="1"/>
</dbReference>
<dbReference type="FunFam" id="1.10.10.10:FF:000001">
    <property type="entry name" value="LysR family transcriptional regulator"/>
    <property type="match status" value="1"/>
</dbReference>
<dbReference type="Proteomes" id="UP000196655">
    <property type="component" value="Unassembled WGS sequence"/>
</dbReference>
<protein>
    <submittedName>
        <fullName evidence="6">Transcriptional regulator</fullName>
    </submittedName>
</protein>